<sequence>MEKYCNSFLDKLVIAKTIKNPREAKENIDLIVKEIKSAAKGKNKEAIVAYCYLQVSGYKVEQNAVAGRERLSQMITKQRCPEAMFFVAIAYHHGDLGYPEDKTKSEQWFRDISVNTELEVSERKRAVAAKYVGDLFKEGEVVSKDLAEAARFYSIASELGCEHSSLLLGTIYLNGTEGVFGTILERDSAKGLSLLHALADKGNSSAIEAIVVYHLREAMSWCSKSTNRSEVVHASVQALESIEWRLQ</sequence>
<dbReference type="EMBL" id="JAUHGG010000003">
    <property type="protein sequence ID" value="MDS1820923.1"/>
    <property type="molecule type" value="Genomic_DNA"/>
</dbReference>
<organism evidence="1 2">
    <name type="scientific">Vibrio parahaemolyticus</name>
    <dbReference type="NCBI Taxonomy" id="670"/>
    <lineage>
        <taxon>Bacteria</taxon>
        <taxon>Pseudomonadati</taxon>
        <taxon>Pseudomonadota</taxon>
        <taxon>Gammaproteobacteria</taxon>
        <taxon>Vibrionales</taxon>
        <taxon>Vibrionaceae</taxon>
        <taxon>Vibrio</taxon>
    </lineage>
</organism>
<dbReference type="AlphaFoldDB" id="A0AAW8PXM4"/>
<dbReference type="SUPFAM" id="SSF81901">
    <property type="entry name" value="HCP-like"/>
    <property type="match status" value="1"/>
</dbReference>
<comment type="caution">
    <text evidence="1">The sequence shown here is derived from an EMBL/GenBank/DDBJ whole genome shotgun (WGS) entry which is preliminary data.</text>
</comment>
<gene>
    <name evidence="1" type="ORF">QX249_09665</name>
</gene>
<dbReference type="InterPro" id="IPR006597">
    <property type="entry name" value="Sel1-like"/>
</dbReference>
<reference evidence="1" key="1">
    <citation type="submission" date="2023-06" db="EMBL/GenBank/DDBJ databases">
        <title>Genomic Diversity of Vibrio spp. and Metagenomic Analysis of Pathogens in Florida Gulf Coastal Waters Following Hurricane Ian.</title>
        <authorList>
            <person name="Brumfield K.D."/>
        </authorList>
    </citation>
    <scope>NUCLEOTIDE SEQUENCE</scope>
    <source>
        <strain evidence="1">WBS2B-138</strain>
    </source>
</reference>
<protein>
    <recommendedName>
        <fullName evidence="3">Sel1 repeat family protein</fullName>
    </recommendedName>
</protein>
<dbReference type="InterPro" id="IPR050767">
    <property type="entry name" value="Sel1_AlgK"/>
</dbReference>
<evidence type="ECO:0000313" key="1">
    <source>
        <dbReference type="EMBL" id="MDS1820923.1"/>
    </source>
</evidence>
<dbReference type="Gene3D" id="1.25.40.10">
    <property type="entry name" value="Tetratricopeptide repeat domain"/>
    <property type="match status" value="1"/>
</dbReference>
<evidence type="ECO:0008006" key="3">
    <source>
        <dbReference type="Google" id="ProtNLM"/>
    </source>
</evidence>
<accession>A0AAW8PXM4</accession>
<evidence type="ECO:0000313" key="2">
    <source>
        <dbReference type="Proteomes" id="UP001253193"/>
    </source>
</evidence>
<proteinExistence type="predicted"/>
<dbReference type="RefSeq" id="WP_311019707.1">
    <property type="nucleotide sequence ID" value="NZ_JAUHGG010000003.1"/>
</dbReference>
<dbReference type="Proteomes" id="UP001253193">
    <property type="component" value="Unassembled WGS sequence"/>
</dbReference>
<dbReference type="InterPro" id="IPR011990">
    <property type="entry name" value="TPR-like_helical_dom_sf"/>
</dbReference>
<dbReference type="PANTHER" id="PTHR11102:SF160">
    <property type="entry name" value="ERAD-ASSOCIATED E3 UBIQUITIN-PROTEIN LIGASE COMPONENT HRD3"/>
    <property type="match status" value="1"/>
</dbReference>
<dbReference type="PANTHER" id="PTHR11102">
    <property type="entry name" value="SEL-1-LIKE PROTEIN"/>
    <property type="match status" value="1"/>
</dbReference>
<dbReference type="SMART" id="SM00671">
    <property type="entry name" value="SEL1"/>
    <property type="match status" value="3"/>
</dbReference>
<dbReference type="Pfam" id="PF08238">
    <property type="entry name" value="Sel1"/>
    <property type="match status" value="3"/>
</dbReference>
<name>A0AAW8PXM4_VIBPH</name>